<keyword evidence="3" id="KW-0378">Hydrolase</keyword>
<evidence type="ECO:0000259" key="2">
    <source>
        <dbReference type="Pfam" id="PF01471"/>
    </source>
</evidence>
<dbReference type="AlphaFoldDB" id="A0A7Y9X9T9"/>
<dbReference type="SUPFAM" id="SSF47090">
    <property type="entry name" value="PGBD-like"/>
    <property type="match status" value="1"/>
</dbReference>
<gene>
    <name evidence="3" type="ORF">HNR06_000419</name>
</gene>
<dbReference type="Pfam" id="PF01471">
    <property type="entry name" value="PG_binding_1"/>
    <property type="match status" value="1"/>
</dbReference>
<dbReference type="InterPro" id="IPR036366">
    <property type="entry name" value="PGBDSf"/>
</dbReference>
<accession>A0A7Y9X9T9</accession>
<dbReference type="Proteomes" id="UP000584931">
    <property type="component" value="Unassembled WGS sequence"/>
</dbReference>
<name>A0A7Y9X9T9_9ACTN</name>
<comment type="caution">
    <text evidence="3">The sequence shown here is derived from an EMBL/GenBank/DDBJ whole genome shotgun (WGS) entry which is preliminary data.</text>
</comment>
<evidence type="ECO:0000256" key="1">
    <source>
        <dbReference type="SAM" id="SignalP"/>
    </source>
</evidence>
<protein>
    <submittedName>
        <fullName evidence="3">Peptidoglycan hydrolase-like protein with peptidoglycan-binding domain</fullName>
    </submittedName>
</protein>
<dbReference type="InterPro" id="IPR002477">
    <property type="entry name" value="Peptidoglycan-bd-like"/>
</dbReference>
<feature type="signal peptide" evidence="1">
    <location>
        <begin position="1"/>
        <end position="32"/>
    </location>
</feature>
<feature type="chain" id="PRO_5031383828" evidence="1">
    <location>
        <begin position="33"/>
        <end position="172"/>
    </location>
</feature>
<sequence length="172" mass="17874">MGMLVLNSFVRTGVAAVVATLAMVAVASPASASVSQGYVVGAGAINNDFGDEGPLSTGVNNHNLAVGLWQHILWADGYLGGGSQLDCQFGPQTRSATIAWQRDHGLAADGIVGSGTFGKADNYLYRDDYDGTIAYDGSVRDIYGMYRSTNSGRYVLGGHHVSYTATGAGVCQ</sequence>
<proteinExistence type="predicted"/>
<feature type="domain" description="Peptidoglycan binding-like" evidence="2">
    <location>
        <begin position="66"/>
        <end position="117"/>
    </location>
</feature>
<dbReference type="EMBL" id="JACCHL010000001">
    <property type="protein sequence ID" value="NYH50830.1"/>
    <property type="molecule type" value="Genomic_DNA"/>
</dbReference>
<organism evidence="3 4">
    <name type="scientific">Nocardiopsis sinuspersici</name>
    <dbReference type="NCBI Taxonomy" id="501010"/>
    <lineage>
        <taxon>Bacteria</taxon>
        <taxon>Bacillati</taxon>
        <taxon>Actinomycetota</taxon>
        <taxon>Actinomycetes</taxon>
        <taxon>Streptosporangiales</taxon>
        <taxon>Nocardiopsidaceae</taxon>
        <taxon>Nocardiopsis</taxon>
    </lineage>
</organism>
<dbReference type="InterPro" id="IPR036365">
    <property type="entry name" value="PGBD-like_sf"/>
</dbReference>
<evidence type="ECO:0000313" key="4">
    <source>
        <dbReference type="Proteomes" id="UP000584931"/>
    </source>
</evidence>
<evidence type="ECO:0000313" key="3">
    <source>
        <dbReference type="EMBL" id="NYH50830.1"/>
    </source>
</evidence>
<reference evidence="3 4" key="1">
    <citation type="submission" date="2020-07" db="EMBL/GenBank/DDBJ databases">
        <title>Sequencing the genomes of 1000 actinobacteria strains.</title>
        <authorList>
            <person name="Klenk H.-P."/>
        </authorList>
    </citation>
    <scope>NUCLEOTIDE SEQUENCE [LARGE SCALE GENOMIC DNA]</scope>
    <source>
        <strain evidence="3 4">DSM 45278</strain>
    </source>
</reference>
<keyword evidence="1" id="KW-0732">Signal</keyword>
<dbReference type="Gene3D" id="1.10.101.10">
    <property type="entry name" value="PGBD-like superfamily/PGBD"/>
    <property type="match status" value="1"/>
</dbReference>
<dbReference type="GO" id="GO:0016787">
    <property type="term" value="F:hydrolase activity"/>
    <property type="evidence" value="ECO:0007669"/>
    <property type="project" value="UniProtKB-KW"/>
</dbReference>